<dbReference type="EMBL" id="WNWM01000002">
    <property type="protein sequence ID" value="MUI16092.1"/>
    <property type="molecule type" value="Genomic_DNA"/>
</dbReference>
<dbReference type="InterPro" id="IPR050583">
    <property type="entry name" value="Mycobacterial_A85_antigen"/>
</dbReference>
<dbReference type="OrthoDB" id="9775130at2"/>
<evidence type="ECO:0000313" key="8">
    <source>
        <dbReference type="Proteomes" id="UP000431684"/>
    </source>
</evidence>
<dbReference type="PANTHER" id="PTHR48098">
    <property type="entry name" value="ENTEROCHELIN ESTERASE-RELATED"/>
    <property type="match status" value="1"/>
</dbReference>
<evidence type="ECO:0000256" key="2">
    <source>
        <dbReference type="ARBA" id="ARBA00022490"/>
    </source>
</evidence>
<keyword evidence="5" id="KW-0732">Signal</keyword>
<keyword evidence="3" id="KW-0378">Hydrolase</keyword>
<dbReference type="InterPro" id="IPR013783">
    <property type="entry name" value="Ig-like_fold"/>
</dbReference>
<dbReference type="InterPro" id="IPR000801">
    <property type="entry name" value="Esterase-like"/>
</dbReference>
<comment type="subcellular location">
    <subcellularLocation>
        <location evidence="1">Cytoplasm</location>
    </subcellularLocation>
</comment>
<dbReference type="AlphaFoldDB" id="A0A6I3XS02"/>
<dbReference type="RefSeq" id="WP_155711693.1">
    <property type="nucleotide sequence ID" value="NZ_BMWU01000046.1"/>
</dbReference>
<reference evidence="7 8" key="1">
    <citation type="submission" date="2019-11" db="EMBL/GenBank/DDBJ databases">
        <title>Draft Genome Sequences of Six Type Strains of the Genus Massilia.</title>
        <authorList>
            <person name="Miess H."/>
            <person name="Frediansyah A."/>
            <person name="Goeker M."/>
            <person name="Gross H."/>
        </authorList>
    </citation>
    <scope>NUCLEOTIDE SEQUENCE [LARGE SCALE GENOMIC DNA]</scope>
    <source>
        <strain evidence="7 8">DSM 17513</strain>
    </source>
</reference>
<evidence type="ECO:0000256" key="3">
    <source>
        <dbReference type="ARBA" id="ARBA00022801"/>
    </source>
</evidence>
<protein>
    <submittedName>
        <fullName evidence="7">DUF3327 domain-containing protein</fullName>
    </submittedName>
</protein>
<dbReference type="Pfam" id="PF00756">
    <property type="entry name" value="Esterase"/>
    <property type="match status" value="1"/>
</dbReference>
<dbReference type="GO" id="GO:0006826">
    <property type="term" value="P:iron ion transport"/>
    <property type="evidence" value="ECO:0007669"/>
    <property type="project" value="InterPro"/>
</dbReference>
<keyword evidence="8" id="KW-1185">Reference proteome</keyword>
<name>A0A6I3XS02_9BURK</name>
<dbReference type="SUPFAM" id="SSF81296">
    <property type="entry name" value="E set domains"/>
    <property type="match status" value="1"/>
</dbReference>
<dbReference type="GO" id="GO:0005506">
    <property type="term" value="F:iron ion binding"/>
    <property type="evidence" value="ECO:0007669"/>
    <property type="project" value="InterPro"/>
</dbReference>
<dbReference type="Proteomes" id="UP000431684">
    <property type="component" value="Unassembled WGS sequence"/>
</dbReference>
<comment type="similarity">
    <text evidence="4">Belongs to the Fes family.</text>
</comment>
<sequence>MRRLLASIAAWPLLWGAAGFAAAAPAPDPLPRFTGELAAQTHREHPVPLAPGDFVQGRLAGKAMRLVLLDRDGKRARILAKGRRDHQDFMFIAGERGPYTLDVRAPVAGAYELALTRQVPLAAQVAPATVPDSPRLRALQRSLAAGNGTDAFWAEAAAAGGPLVEPADIAPAPGGDELLVTFLWRGAAGNVRVIGAPSADHDALARLDGSDVWYRSYRVPASTRLSYRLAPDVPEFDGTPTQRRRAILSTAQRDPLNPRSFPAKPLDRFDGYSVLELPAAPPQKWVEPRAGIAAGTVETLRLASTALGNERDIVLYRSHGWQTGAAGNALVVLFDAENFTEEVPTPVILDNLVASGTLPPTAAILIANPSGEARGAELPPNASFARFLSAELMPWARARGVHAEAAKTVIAGASYGGLAAAWAGFRHPELFGNVYSQSGSFWWSPAGAEPAWLTREFAVAPKAPVSFLLEAGLFETGRAGSPGILDTTRHLRDVLRAKGYDVAHREFAAGHDFYHWRGSLGDGLAELLRKPERMK</sequence>
<dbReference type="InterPro" id="IPR021764">
    <property type="entry name" value="Enterochelin_esterase_N"/>
</dbReference>
<dbReference type="SUPFAM" id="SSF53474">
    <property type="entry name" value="alpha/beta-Hydrolases"/>
    <property type="match status" value="1"/>
</dbReference>
<evidence type="ECO:0000256" key="4">
    <source>
        <dbReference type="ARBA" id="ARBA00024201"/>
    </source>
</evidence>
<dbReference type="GO" id="GO:0005737">
    <property type="term" value="C:cytoplasm"/>
    <property type="evidence" value="ECO:0007669"/>
    <property type="project" value="UniProtKB-SubCell"/>
</dbReference>
<evidence type="ECO:0000256" key="1">
    <source>
        <dbReference type="ARBA" id="ARBA00004496"/>
    </source>
</evidence>
<dbReference type="Gene3D" id="3.40.50.1820">
    <property type="entry name" value="alpha/beta hydrolase"/>
    <property type="match status" value="1"/>
</dbReference>
<evidence type="ECO:0000313" key="7">
    <source>
        <dbReference type="EMBL" id="MUI16092.1"/>
    </source>
</evidence>
<dbReference type="PANTHER" id="PTHR48098:SF3">
    <property type="entry name" value="IRON(III) ENTEROBACTIN ESTERASE"/>
    <property type="match status" value="1"/>
</dbReference>
<keyword evidence="2" id="KW-0963">Cytoplasm</keyword>
<dbReference type="Gene3D" id="2.60.40.10">
    <property type="entry name" value="Immunoglobulins"/>
    <property type="match status" value="1"/>
</dbReference>
<dbReference type="InterPro" id="IPR029058">
    <property type="entry name" value="AB_hydrolase_fold"/>
</dbReference>
<dbReference type="GO" id="GO:0008849">
    <property type="term" value="F:enterochelin esterase activity"/>
    <property type="evidence" value="ECO:0007669"/>
    <property type="project" value="InterPro"/>
</dbReference>
<feature type="signal peptide" evidence="5">
    <location>
        <begin position="1"/>
        <end position="23"/>
    </location>
</feature>
<evidence type="ECO:0000256" key="5">
    <source>
        <dbReference type="SAM" id="SignalP"/>
    </source>
</evidence>
<evidence type="ECO:0000259" key="6">
    <source>
        <dbReference type="Pfam" id="PF11806"/>
    </source>
</evidence>
<dbReference type="InterPro" id="IPR014756">
    <property type="entry name" value="Ig_E-set"/>
</dbReference>
<comment type="caution">
    <text evidence="7">The sequence shown here is derived from an EMBL/GenBank/DDBJ whole genome shotgun (WGS) entry which is preliminary data.</text>
</comment>
<proteinExistence type="inferred from homology"/>
<accession>A0A6I3XS02</accession>
<dbReference type="Pfam" id="PF11806">
    <property type="entry name" value="Enterochelin_N"/>
    <property type="match status" value="1"/>
</dbReference>
<feature type="chain" id="PRO_5026033098" evidence="5">
    <location>
        <begin position="24"/>
        <end position="535"/>
    </location>
</feature>
<feature type="domain" description="Enterochelin esterase N-terminal" evidence="6">
    <location>
        <begin position="180"/>
        <end position="285"/>
    </location>
</feature>
<organism evidence="7 8">
    <name type="scientific">Pseudoduganella dura</name>
    <dbReference type="NCBI Taxonomy" id="321982"/>
    <lineage>
        <taxon>Bacteria</taxon>
        <taxon>Pseudomonadati</taxon>
        <taxon>Pseudomonadota</taxon>
        <taxon>Betaproteobacteria</taxon>
        <taxon>Burkholderiales</taxon>
        <taxon>Oxalobacteraceae</taxon>
        <taxon>Telluria group</taxon>
        <taxon>Pseudoduganella</taxon>
    </lineage>
</organism>
<gene>
    <name evidence="7" type="ORF">GJV26_27075</name>
</gene>